<evidence type="ECO:0000313" key="2">
    <source>
        <dbReference type="EMBL" id="OHT06121.1"/>
    </source>
</evidence>
<sequence>MGRCFYAWKELQLFTLTTISFIITFIQFAIIPLDTTDQSIQSSNKESSSTTEAIEEFISLNFGPAAKVFLKPFDFIRSFNSIAAPLRVALFATIIFALVNLLYILFFFPSWRLYLYLLDLFCPGMCLFGILFLAKKYEEQRKVAIALTITGVIYFVLRFLFFLWPFLKKNKRHFYKKSVHQITAIFLSRIIKDRSTPEIDERQKRLKKTIANYDLCLPFDADRFTLVRKIVDLILSVVLFVTVLTLYCVGWEKLISKSYDGVQLKDIAYICNIISYALLTGFSLRLLFNIAWFFPLTYRIFKRLRRLAFKSVVLVSGLVLLPVLNMVLQSTSTTKITCDYYQFYDFRSNTESFVQYFMKRPNQGCINCSKISANTVPPCTSICYYDPERAPLQYKVLSDSNQVTENDLSSIYLVPVVLLEIYFLAIFLQMERQIFQNNLDIVTSLPGPTKNIECKFVSLVNILNSSGVYLFPSYRFNQALYYFNFTQIKNFVSFFASLFPVFPVPSVQEYAAKIIPWLFFIASITISFSQLFTTPYTSILHNVINGFSYFVGGIAALFAALQVGGLVKLPSAVGNVLFVLIFVTPIGTALISPLFLRADVALRPCSFNLPRLIKWDKKLLQIQKRRRNKGKRNDSSDESISMAFFDELENEDRVHDLQVGSFSLLKLAPIQIQKGIKKKVSGFSQKAADVWKCVDVIENEIDDAAKEMLEMADDLLDCQSNNAMSMILNISVIFCSLCLGWALGSGVATWKKISNNNDEYYLRCNMFENGTYPAYGTY</sequence>
<feature type="transmembrane region" description="Helical" evidence="1">
    <location>
        <begin position="145"/>
        <end position="167"/>
    </location>
</feature>
<evidence type="ECO:0000256" key="1">
    <source>
        <dbReference type="SAM" id="Phobius"/>
    </source>
</evidence>
<feature type="transmembrane region" description="Helical" evidence="1">
    <location>
        <begin position="479"/>
        <end position="502"/>
    </location>
</feature>
<keyword evidence="1" id="KW-1133">Transmembrane helix</keyword>
<keyword evidence="1" id="KW-0472">Membrane</keyword>
<gene>
    <name evidence="2" type="ORF">TRFO_25986</name>
</gene>
<feature type="transmembrane region" description="Helical" evidence="1">
    <location>
        <begin position="12"/>
        <end position="33"/>
    </location>
</feature>
<dbReference type="PANTHER" id="PTHR34993">
    <property type="entry name" value="TRANSMEMBRANE PROTEIN"/>
    <property type="match status" value="1"/>
</dbReference>
<dbReference type="RefSeq" id="XP_068359257.1">
    <property type="nucleotide sequence ID" value="XM_068504675.1"/>
</dbReference>
<dbReference type="GeneID" id="94839379"/>
<keyword evidence="3" id="KW-1185">Reference proteome</keyword>
<dbReference type="AlphaFoldDB" id="A0A1J4K3U5"/>
<proteinExistence type="predicted"/>
<feature type="transmembrane region" description="Helical" evidence="1">
    <location>
        <begin position="307"/>
        <end position="328"/>
    </location>
</feature>
<feature type="transmembrane region" description="Helical" evidence="1">
    <location>
        <begin position="514"/>
        <end position="534"/>
    </location>
</feature>
<organism evidence="2 3">
    <name type="scientific">Tritrichomonas foetus</name>
    <dbReference type="NCBI Taxonomy" id="1144522"/>
    <lineage>
        <taxon>Eukaryota</taxon>
        <taxon>Metamonada</taxon>
        <taxon>Parabasalia</taxon>
        <taxon>Tritrichomonadida</taxon>
        <taxon>Tritrichomonadidae</taxon>
        <taxon>Tritrichomonas</taxon>
    </lineage>
</organism>
<dbReference type="OrthoDB" id="10546144at2759"/>
<protein>
    <submittedName>
        <fullName evidence="2">Uncharacterized protein</fullName>
    </submittedName>
</protein>
<dbReference type="EMBL" id="MLAK01000736">
    <property type="protein sequence ID" value="OHT06121.1"/>
    <property type="molecule type" value="Genomic_DNA"/>
</dbReference>
<feature type="transmembrane region" description="Helical" evidence="1">
    <location>
        <begin position="88"/>
        <end position="106"/>
    </location>
</feature>
<feature type="transmembrane region" description="Helical" evidence="1">
    <location>
        <begin position="267"/>
        <end position="295"/>
    </location>
</feature>
<feature type="transmembrane region" description="Helical" evidence="1">
    <location>
        <begin position="113"/>
        <end position="133"/>
    </location>
</feature>
<dbReference type="PANTHER" id="PTHR34993:SF1">
    <property type="entry name" value="TRANSMEMBRANE PROTEIN"/>
    <property type="match status" value="1"/>
</dbReference>
<accession>A0A1J4K3U5</accession>
<feature type="transmembrane region" description="Helical" evidence="1">
    <location>
        <begin position="410"/>
        <end position="428"/>
    </location>
</feature>
<feature type="transmembrane region" description="Helical" evidence="1">
    <location>
        <begin position="546"/>
        <end position="567"/>
    </location>
</feature>
<name>A0A1J4K3U5_9EUKA</name>
<keyword evidence="1" id="KW-0812">Transmembrane</keyword>
<feature type="transmembrane region" description="Helical" evidence="1">
    <location>
        <begin position="726"/>
        <end position="750"/>
    </location>
</feature>
<dbReference type="VEuPathDB" id="TrichDB:TRFO_25986"/>
<evidence type="ECO:0000313" key="3">
    <source>
        <dbReference type="Proteomes" id="UP000179807"/>
    </source>
</evidence>
<reference evidence="2" key="1">
    <citation type="submission" date="2016-10" db="EMBL/GenBank/DDBJ databases">
        <authorList>
            <person name="Benchimol M."/>
            <person name="Almeida L.G."/>
            <person name="Vasconcelos A.T."/>
            <person name="Perreira-Neves A."/>
            <person name="Rosa I.A."/>
            <person name="Tasca T."/>
            <person name="Bogo M.R."/>
            <person name="de Souza W."/>
        </authorList>
    </citation>
    <scope>NUCLEOTIDE SEQUENCE [LARGE SCALE GENOMIC DNA]</scope>
    <source>
        <strain evidence="2">K</strain>
    </source>
</reference>
<comment type="caution">
    <text evidence="2">The sequence shown here is derived from an EMBL/GenBank/DDBJ whole genome shotgun (WGS) entry which is preliminary data.</text>
</comment>
<feature type="transmembrane region" description="Helical" evidence="1">
    <location>
        <begin position="230"/>
        <end position="247"/>
    </location>
</feature>
<feature type="transmembrane region" description="Helical" evidence="1">
    <location>
        <begin position="573"/>
        <end position="596"/>
    </location>
</feature>
<dbReference type="Proteomes" id="UP000179807">
    <property type="component" value="Unassembled WGS sequence"/>
</dbReference>